<dbReference type="InterPro" id="IPR003593">
    <property type="entry name" value="AAA+_ATPase"/>
</dbReference>
<protein>
    <submittedName>
        <fullName evidence="5">Flp pilus assembly complex ATPase component TadA</fullName>
    </submittedName>
</protein>
<dbReference type="InterPro" id="IPR037257">
    <property type="entry name" value="T2SS_E_N_sf"/>
</dbReference>
<keyword evidence="3" id="KW-0067">ATP-binding</keyword>
<evidence type="ECO:0000313" key="6">
    <source>
        <dbReference type="Proteomes" id="UP000654279"/>
    </source>
</evidence>
<dbReference type="GO" id="GO:0005524">
    <property type="term" value="F:ATP binding"/>
    <property type="evidence" value="ECO:0007669"/>
    <property type="project" value="UniProtKB-KW"/>
</dbReference>
<evidence type="ECO:0000259" key="4">
    <source>
        <dbReference type="SMART" id="SM00382"/>
    </source>
</evidence>
<reference evidence="5" key="1">
    <citation type="submission" date="2020-08" db="EMBL/GenBank/DDBJ databases">
        <title>Genome public.</title>
        <authorList>
            <person name="Liu C."/>
            <person name="Sun Q."/>
        </authorList>
    </citation>
    <scope>NUCLEOTIDE SEQUENCE</scope>
    <source>
        <strain evidence="5">NSJ-44</strain>
    </source>
</reference>
<dbReference type="Gene3D" id="3.30.450.90">
    <property type="match status" value="1"/>
</dbReference>
<gene>
    <name evidence="5" type="primary">tadA</name>
    <name evidence="5" type="ORF">H8699_11780</name>
</gene>
<dbReference type="AlphaFoldDB" id="A0A926D2M5"/>
<dbReference type="Gene3D" id="3.40.50.300">
    <property type="entry name" value="P-loop containing nucleotide triphosphate hydrolases"/>
    <property type="match status" value="1"/>
</dbReference>
<evidence type="ECO:0000256" key="3">
    <source>
        <dbReference type="ARBA" id="ARBA00022840"/>
    </source>
</evidence>
<evidence type="ECO:0000313" key="5">
    <source>
        <dbReference type="EMBL" id="MBC8530111.1"/>
    </source>
</evidence>
<dbReference type="PANTHER" id="PTHR30258:SF3">
    <property type="entry name" value="SLL1921 PROTEIN"/>
    <property type="match status" value="1"/>
</dbReference>
<dbReference type="InterPro" id="IPR027417">
    <property type="entry name" value="P-loop_NTPase"/>
</dbReference>
<keyword evidence="2" id="KW-0547">Nucleotide-binding</keyword>
<accession>A0A926D2M5</accession>
<comment type="caution">
    <text evidence="5">The sequence shown here is derived from an EMBL/GenBank/DDBJ whole genome shotgun (WGS) entry which is preliminary data.</text>
</comment>
<dbReference type="Proteomes" id="UP000654279">
    <property type="component" value="Unassembled WGS sequence"/>
</dbReference>
<dbReference type="PANTHER" id="PTHR30258">
    <property type="entry name" value="TYPE II SECRETION SYSTEM PROTEIN GSPE-RELATED"/>
    <property type="match status" value="1"/>
</dbReference>
<dbReference type="EMBL" id="JACRSO010000006">
    <property type="protein sequence ID" value="MBC8530111.1"/>
    <property type="molecule type" value="Genomic_DNA"/>
</dbReference>
<dbReference type="Pfam" id="PF05157">
    <property type="entry name" value="MshEN"/>
    <property type="match status" value="1"/>
</dbReference>
<sequence>MKNIPIGEVLRQYGYITEEQLGHALDYQKQHGDKRLGAILIELGFVTEKQMLEALALRMNLQMVDLGTYQVDVAAVEKIPKALAQRYNLIAVALKGSRIAIVMSDPLNFYAIEDVRQLTQLTPEILLDVTANIDRAIEYYYAEIDARATATWANAAVTAEPVEAAEDTDEAAPVVQVLNSLLMRGYSINASDIHIEPFEEHVAVRMRMDGVITDYVTLSSSLLQSLIARIKILSNLDIAERRLPQDGHFRTTVEGVEINARVSIIPTVFGEKAVIRFLLAKAVVDDAQRYGMTQDNYDKFGHMLASPHGIIYITGPTGSGKTTTLYMVLEKLAQRMVNISTIEDPVERNLARVNQMQVNTVAGLTFERGLRALLRQDPDIIMVGETRDSETASISVRAAITGHLVLSTLHTNDAISSIVRLRDMGIPSYLVANSLVGLVAQRLMRKVCPYCGESYTADLTERQALGVDRMVSLKRGAGCHMCNDTGYRGRTAVHEVVLIDKGLRRLITEEAPMDDIAGYVRAHQQFVTLKDAARDLVLGGVTTMEEYYKVSYYAD</sequence>
<dbReference type="GO" id="GO:0016887">
    <property type="term" value="F:ATP hydrolysis activity"/>
    <property type="evidence" value="ECO:0007669"/>
    <property type="project" value="TreeGrafter"/>
</dbReference>
<feature type="domain" description="AAA+ ATPase" evidence="4">
    <location>
        <begin position="307"/>
        <end position="430"/>
    </location>
</feature>
<organism evidence="5 6">
    <name type="scientific">Luoshenia tenuis</name>
    <dbReference type="NCBI Taxonomy" id="2763654"/>
    <lineage>
        <taxon>Bacteria</taxon>
        <taxon>Bacillati</taxon>
        <taxon>Bacillota</taxon>
        <taxon>Clostridia</taxon>
        <taxon>Christensenellales</taxon>
        <taxon>Christensenellaceae</taxon>
        <taxon>Luoshenia</taxon>
    </lineage>
</organism>
<dbReference type="Gene3D" id="1.10.40.70">
    <property type="match status" value="1"/>
</dbReference>
<dbReference type="InterPro" id="IPR007831">
    <property type="entry name" value="T2SS_GspE_N"/>
</dbReference>
<dbReference type="GO" id="GO:0005886">
    <property type="term" value="C:plasma membrane"/>
    <property type="evidence" value="ECO:0007669"/>
    <property type="project" value="TreeGrafter"/>
</dbReference>
<dbReference type="Pfam" id="PF00437">
    <property type="entry name" value="T2SSE"/>
    <property type="match status" value="1"/>
</dbReference>
<dbReference type="SUPFAM" id="SSF160246">
    <property type="entry name" value="EspE N-terminal domain-like"/>
    <property type="match status" value="1"/>
</dbReference>
<proteinExistence type="inferred from homology"/>
<dbReference type="SMART" id="SM00382">
    <property type="entry name" value="AAA"/>
    <property type="match status" value="1"/>
</dbReference>
<name>A0A926D2M5_9FIRM</name>
<keyword evidence="6" id="KW-1185">Reference proteome</keyword>
<evidence type="ECO:0000256" key="2">
    <source>
        <dbReference type="ARBA" id="ARBA00022741"/>
    </source>
</evidence>
<dbReference type="Gene3D" id="3.30.300.160">
    <property type="entry name" value="Type II secretion system, protein E, N-terminal domain"/>
    <property type="match status" value="1"/>
</dbReference>
<dbReference type="CDD" id="cd01129">
    <property type="entry name" value="PulE-GspE-like"/>
    <property type="match status" value="1"/>
</dbReference>
<dbReference type="SUPFAM" id="SSF52540">
    <property type="entry name" value="P-loop containing nucleoside triphosphate hydrolases"/>
    <property type="match status" value="1"/>
</dbReference>
<dbReference type="RefSeq" id="WP_249285945.1">
    <property type="nucleotide sequence ID" value="NZ_JACRSO010000006.1"/>
</dbReference>
<dbReference type="InterPro" id="IPR001482">
    <property type="entry name" value="T2SS/T4SS_dom"/>
</dbReference>
<evidence type="ECO:0000256" key="1">
    <source>
        <dbReference type="ARBA" id="ARBA00006611"/>
    </source>
</evidence>
<comment type="similarity">
    <text evidence="1">Belongs to the GSP E family.</text>
</comment>